<keyword evidence="3" id="KW-1185">Reference proteome</keyword>
<accession>A0ABP8HMA2</accession>
<sequence>MDKRTWTPVLLILALASIGYAIYRSTAQRIVLTEGNRVTTYGEPQDGLILGLLLLGALSLLASVFLSTLPNRYERRDTVVREEGPIANFRR</sequence>
<name>A0ABP8HMA2_9BACT</name>
<proteinExistence type="predicted"/>
<evidence type="ECO:0008006" key="4">
    <source>
        <dbReference type="Google" id="ProtNLM"/>
    </source>
</evidence>
<evidence type="ECO:0000313" key="2">
    <source>
        <dbReference type="EMBL" id="GAA4341327.1"/>
    </source>
</evidence>
<keyword evidence="1" id="KW-1133">Transmembrane helix</keyword>
<dbReference type="EMBL" id="BAABGY010000015">
    <property type="protein sequence ID" value="GAA4341327.1"/>
    <property type="molecule type" value="Genomic_DNA"/>
</dbReference>
<organism evidence="2 3">
    <name type="scientific">Flaviaesturariibacter amylovorans</name>
    <dbReference type="NCBI Taxonomy" id="1084520"/>
    <lineage>
        <taxon>Bacteria</taxon>
        <taxon>Pseudomonadati</taxon>
        <taxon>Bacteroidota</taxon>
        <taxon>Chitinophagia</taxon>
        <taxon>Chitinophagales</taxon>
        <taxon>Chitinophagaceae</taxon>
        <taxon>Flaviaestuariibacter</taxon>
    </lineage>
</organism>
<comment type="caution">
    <text evidence="2">The sequence shown here is derived from an EMBL/GenBank/DDBJ whole genome shotgun (WGS) entry which is preliminary data.</text>
</comment>
<protein>
    <recommendedName>
        <fullName evidence="4">DUF3185 family protein</fullName>
    </recommendedName>
</protein>
<evidence type="ECO:0000256" key="1">
    <source>
        <dbReference type="SAM" id="Phobius"/>
    </source>
</evidence>
<evidence type="ECO:0000313" key="3">
    <source>
        <dbReference type="Proteomes" id="UP001501725"/>
    </source>
</evidence>
<gene>
    <name evidence="2" type="ORF">GCM10023184_39640</name>
</gene>
<feature type="transmembrane region" description="Helical" evidence="1">
    <location>
        <begin position="48"/>
        <end position="66"/>
    </location>
</feature>
<reference evidence="3" key="1">
    <citation type="journal article" date="2019" name="Int. J. Syst. Evol. Microbiol.">
        <title>The Global Catalogue of Microorganisms (GCM) 10K type strain sequencing project: providing services to taxonomists for standard genome sequencing and annotation.</title>
        <authorList>
            <consortium name="The Broad Institute Genomics Platform"/>
            <consortium name="The Broad Institute Genome Sequencing Center for Infectious Disease"/>
            <person name="Wu L."/>
            <person name="Ma J."/>
        </authorList>
    </citation>
    <scope>NUCLEOTIDE SEQUENCE [LARGE SCALE GENOMIC DNA]</scope>
    <source>
        <strain evidence="3">JCM 17919</strain>
    </source>
</reference>
<keyword evidence="1" id="KW-0812">Transmembrane</keyword>
<keyword evidence="1" id="KW-0472">Membrane</keyword>
<dbReference type="RefSeq" id="WP_345257640.1">
    <property type="nucleotide sequence ID" value="NZ_BAABGY010000015.1"/>
</dbReference>
<dbReference type="Proteomes" id="UP001501725">
    <property type="component" value="Unassembled WGS sequence"/>
</dbReference>